<comment type="caution">
    <text evidence="4">The sequence shown here is derived from an EMBL/GenBank/DDBJ whole genome shotgun (WGS) entry which is preliminary data.</text>
</comment>
<dbReference type="EMBL" id="SDPM01000015">
    <property type="protein sequence ID" value="RXZ84965.1"/>
    <property type="molecule type" value="Genomic_DNA"/>
</dbReference>
<dbReference type="Proteomes" id="UP000581087">
    <property type="component" value="Unassembled WGS sequence"/>
</dbReference>
<dbReference type="SUPFAM" id="SSF53955">
    <property type="entry name" value="Lysozyme-like"/>
    <property type="match status" value="1"/>
</dbReference>
<dbReference type="AlphaFoldDB" id="A0A4Q2LZI9"/>
<protein>
    <submittedName>
        <fullName evidence="3">Membrane-bound lytic murein transglycosylase B</fullName>
    </submittedName>
</protein>
<sequence>MGSHAAAPRRRRTAVLLATVGFGVLGAVAVAGSLAFAAIGAADDARGPASPKAPATAAPQPSTADDGIDVAPESTATPMSALADTAWVSRVASAAGIPERALAAYAGATLRVTSERPACGLSWNTLAGIGSVESEHGTIDGSALDAAGVAVPPIVGIALDGGGVDAIGDTDGGALDGDATWDRAVGPMQFIPSTWSTHGVDGDGDGRADPQNIDDAVLSAAYYLCDTGVDLATPAGWIAAVSAYNSSIEYNNRVAAVADVYATVG</sequence>
<reference evidence="3 6" key="2">
    <citation type="submission" date="2020-07" db="EMBL/GenBank/DDBJ databases">
        <title>Sequencing the genomes of 1000 actinobacteria strains.</title>
        <authorList>
            <person name="Klenk H.-P."/>
        </authorList>
    </citation>
    <scope>NUCLEOTIDE SEQUENCE [LARGE SCALE GENOMIC DNA]</scope>
    <source>
        <strain evidence="3 6">DSM 23870</strain>
    </source>
</reference>
<dbReference type="CDD" id="cd13399">
    <property type="entry name" value="Slt35-like"/>
    <property type="match status" value="1"/>
</dbReference>
<evidence type="ECO:0000256" key="1">
    <source>
        <dbReference type="SAM" id="MobiDB-lite"/>
    </source>
</evidence>
<evidence type="ECO:0000313" key="4">
    <source>
        <dbReference type="EMBL" id="RXZ84965.1"/>
    </source>
</evidence>
<dbReference type="OrthoDB" id="9796191at2"/>
<dbReference type="Gene3D" id="1.10.530.10">
    <property type="match status" value="1"/>
</dbReference>
<dbReference type="InterPro" id="IPR031304">
    <property type="entry name" value="SLT_2"/>
</dbReference>
<dbReference type="Proteomes" id="UP000292686">
    <property type="component" value="Unassembled WGS sequence"/>
</dbReference>
<feature type="region of interest" description="Disordered" evidence="1">
    <location>
        <begin position="47"/>
        <end position="73"/>
    </location>
</feature>
<feature type="domain" description="Transglycosylase SLT" evidence="2">
    <location>
        <begin position="180"/>
        <end position="237"/>
    </location>
</feature>
<dbReference type="InterPro" id="IPR043426">
    <property type="entry name" value="MltB-like"/>
</dbReference>
<evidence type="ECO:0000313" key="6">
    <source>
        <dbReference type="Proteomes" id="UP000581087"/>
    </source>
</evidence>
<keyword evidence="5" id="KW-1185">Reference proteome</keyword>
<dbReference type="EMBL" id="JACCBI010000001">
    <property type="protein sequence ID" value="NYD68487.1"/>
    <property type="molecule type" value="Genomic_DNA"/>
</dbReference>
<gene>
    <name evidence="3" type="ORF">BJ972_003006</name>
    <name evidence="4" type="ORF">ESP50_17610</name>
</gene>
<evidence type="ECO:0000313" key="3">
    <source>
        <dbReference type="EMBL" id="NYD68487.1"/>
    </source>
</evidence>
<dbReference type="Pfam" id="PF13406">
    <property type="entry name" value="SLT_2"/>
    <property type="match status" value="1"/>
</dbReference>
<proteinExistence type="predicted"/>
<dbReference type="InterPro" id="IPR023346">
    <property type="entry name" value="Lysozyme-like_dom_sf"/>
</dbReference>
<dbReference type="GO" id="GO:0008933">
    <property type="term" value="F:peptidoglycan lytic transglycosylase activity"/>
    <property type="evidence" value="ECO:0007669"/>
    <property type="project" value="TreeGrafter"/>
</dbReference>
<name>A0A4Q2LZI9_9MICO</name>
<organism evidence="4 5">
    <name type="scientific">Agromyces atrinae</name>
    <dbReference type="NCBI Taxonomy" id="592376"/>
    <lineage>
        <taxon>Bacteria</taxon>
        <taxon>Bacillati</taxon>
        <taxon>Actinomycetota</taxon>
        <taxon>Actinomycetes</taxon>
        <taxon>Micrococcales</taxon>
        <taxon>Microbacteriaceae</taxon>
        <taxon>Agromyces</taxon>
    </lineage>
</organism>
<evidence type="ECO:0000313" key="5">
    <source>
        <dbReference type="Proteomes" id="UP000292686"/>
    </source>
</evidence>
<dbReference type="RefSeq" id="WP_129177268.1">
    <property type="nucleotide sequence ID" value="NZ_JACCBI010000001.1"/>
</dbReference>
<accession>A0A4Q2LZI9</accession>
<dbReference type="PANTHER" id="PTHR30163">
    <property type="entry name" value="MEMBRANE-BOUND LYTIC MUREIN TRANSGLYCOSYLASE B"/>
    <property type="match status" value="1"/>
</dbReference>
<feature type="compositionally biased region" description="Low complexity" evidence="1">
    <location>
        <begin position="47"/>
        <end position="64"/>
    </location>
</feature>
<dbReference type="GO" id="GO:0009253">
    <property type="term" value="P:peptidoglycan catabolic process"/>
    <property type="evidence" value="ECO:0007669"/>
    <property type="project" value="TreeGrafter"/>
</dbReference>
<reference evidence="4 5" key="1">
    <citation type="submission" date="2019-01" db="EMBL/GenBank/DDBJ databases">
        <title>Agromyces.</title>
        <authorList>
            <person name="Li J."/>
        </authorList>
    </citation>
    <scope>NUCLEOTIDE SEQUENCE [LARGE SCALE GENOMIC DNA]</scope>
    <source>
        <strain evidence="4 5">DSM 23870</strain>
    </source>
</reference>
<dbReference type="Gene3D" id="1.10.8.350">
    <property type="entry name" value="Bacterial muramidase"/>
    <property type="match status" value="1"/>
</dbReference>
<dbReference type="PANTHER" id="PTHR30163:SF8">
    <property type="entry name" value="LYTIC MUREIN TRANSGLYCOSYLASE"/>
    <property type="match status" value="1"/>
</dbReference>
<evidence type="ECO:0000259" key="2">
    <source>
        <dbReference type="Pfam" id="PF13406"/>
    </source>
</evidence>